<accession>A0ABT0NAS2</accession>
<dbReference type="Pfam" id="PF13577">
    <property type="entry name" value="SnoaL_4"/>
    <property type="match status" value="1"/>
</dbReference>
<feature type="domain" description="SnoaL-like" evidence="1">
    <location>
        <begin position="12"/>
        <end position="129"/>
    </location>
</feature>
<reference evidence="2 3" key="1">
    <citation type="submission" date="2022-01" db="EMBL/GenBank/DDBJ databases">
        <title>Whole genome-based taxonomy of the Shewanellaceae.</title>
        <authorList>
            <person name="Martin-Rodriguez A.J."/>
        </authorList>
    </citation>
    <scope>NUCLEOTIDE SEQUENCE [LARGE SCALE GENOMIC DNA]</scope>
    <source>
        <strain evidence="2 3">DSM 21332</strain>
    </source>
</reference>
<organism evidence="2 3">
    <name type="scientific">Shewanella corallii</name>
    <dbReference type="NCBI Taxonomy" id="560080"/>
    <lineage>
        <taxon>Bacteria</taxon>
        <taxon>Pseudomonadati</taxon>
        <taxon>Pseudomonadota</taxon>
        <taxon>Gammaproteobacteria</taxon>
        <taxon>Alteromonadales</taxon>
        <taxon>Shewanellaceae</taxon>
        <taxon>Shewanella</taxon>
    </lineage>
</organism>
<protein>
    <submittedName>
        <fullName evidence="2">Nuclear transport factor 2 family protein</fullName>
    </submittedName>
</protein>
<sequence length="181" mass="21004">MKLVSIEKARNMLTIQSVVYQLARGVDRMDDALIRDCFWPDATDDHGLYRGSAMGFVDWVLPLLAQMQRTQHIIGNVLIDIAGTNAWCESYFQAYHQLEQSDGQSDMYAAGRYLDLFELRNHEWRIIHRQVVYDWNRNEASSSSWDVSPMKDMLQRGERATHDLSYQDLASNRKAILSEDI</sequence>
<evidence type="ECO:0000313" key="2">
    <source>
        <dbReference type="EMBL" id="MCL2915514.1"/>
    </source>
</evidence>
<gene>
    <name evidence="2" type="ORF">L2725_17305</name>
</gene>
<keyword evidence="3" id="KW-1185">Reference proteome</keyword>
<comment type="caution">
    <text evidence="2">The sequence shown here is derived from an EMBL/GenBank/DDBJ whole genome shotgun (WGS) entry which is preliminary data.</text>
</comment>
<dbReference type="InterPro" id="IPR037401">
    <property type="entry name" value="SnoaL-like"/>
</dbReference>
<dbReference type="EMBL" id="JAKIKT010000007">
    <property type="protein sequence ID" value="MCL2915514.1"/>
    <property type="molecule type" value="Genomic_DNA"/>
</dbReference>
<evidence type="ECO:0000313" key="3">
    <source>
        <dbReference type="Proteomes" id="UP001202831"/>
    </source>
</evidence>
<evidence type="ECO:0000259" key="1">
    <source>
        <dbReference type="Pfam" id="PF13577"/>
    </source>
</evidence>
<dbReference type="RefSeq" id="WP_249250099.1">
    <property type="nucleotide sequence ID" value="NZ_JAKIKT010000007.1"/>
</dbReference>
<dbReference type="Proteomes" id="UP001202831">
    <property type="component" value="Unassembled WGS sequence"/>
</dbReference>
<dbReference type="InterPro" id="IPR032710">
    <property type="entry name" value="NTF2-like_dom_sf"/>
</dbReference>
<dbReference type="SUPFAM" id="SSF54427">
    <property type="entry name" value="NTF2-like"/>
    <property type="match status" value="1"/>
</dbReference>
<name>A0ABT0NAS2_9GAMM</name>
<dbReference type="Gene3D" id="3.10.450.50">
    <property type="match status" value="1"/>
</dbReference>
<proteinExistence type="predicted"/>
<dbReference type="CDD" id="cd00531">
    <property type="entry name" value="NTF2_like"/>
    <property type="match status" value="1"/>
</dbReference>